<dbReference type="CDD" id="cd00130">
    <property type="entry name" value="PAS"/>
    <property type="match status" value="1"/>
</dbReference>
<dbReference type="SUPFAM" id="SSF55785">
    <property type="entry name" value="PYP-like sensor domain (PAS domain)"/>
    <property type="match status" value="1"/>
</dbReference>
<organism evidence="4 6">
    <name type="scientific">Aliarcobacter trophiarum LMG 25534</name>
    <dbReference type="NCBI Taxonomy" id="1032241"/>
    <lineage>
        <taxon>Bacteria</taxon>
        <taxon>Pseudomonadati</taxon>
        <taxon>Campylobacterota</taxon>
        <taxon>Epsilonproteobacteria</taxon>
        <taxon>Campylobacterales</taxon>
        <taxon>Arcobacteraceae</taxon>
        <taxon>Aliarcobacter</taxon>
    </lineage>
</organism>
<keyword evidence="1" id="KW-0812">Transmembrane</keyword>
<feature type="transmembrane region" description="Helical" evidence="1">
    <location>
        <begin position="239"/>
        <end position="261"/>
    </location>
</feature>
<dbReference type="NCBIfam" id="TIGR00229">
    <property type="entry name" value="sensory_box"/>
    <property type="match status" value="1"/>
</dbReference>
<sequence length="638" mass="75450">MREQHLFYRCLVLFFITSLLAIIGLNSFKTNSLKNLEESKKNEILSSYDSYFNDLKKRADFIYFNEFVQSNKIISILQNNSQNSLKERLYLEFEPQFSFYKHIELYDISFYTKDAIYILNFKDEQIEDKFADEIVLKTKSTKKDSSDIKMEDDKLYIIFSKAIIDEKLELLGFVNFEFDFEKFLESINGDLNKKSILLLDNNKIDKNFIEVLVLTDKKTIYLNKNSFEDSVKVIELENYYLFLTIFSIVILAVLSFLIYLIRILKYKNREIEHKYSELFSQLDEYVLKLDTDLDGKITFVTKYFCEVSGYSKSDILGKNVNILRHPDISINFYRKFWKDLKKLKIWNGELKNKDKFGNTYWIRTSLFPIYNSDKTICGYSSIRTDITAIKQLEKANRILKEDLSNKLNELRVQDKTVLNSTKIALMSKILDSFSHQWKTPIAKISFELQKLDNIKDIYELKEIKNSVESELLELSNLLNDTKSLFSNKFGKKANISKIVKELVLKLNSEEVVVLDDLKEDIEVNILNSELKSIVSNIVYSILDLSKLYSIERVKIIISIEYDTNEDFVLKIEDNIKDIRKENFLKEILKFEDDKYFDTKLHLAKLLIEKNQAIFWSKVLEEKTSYYIKFKKSNNEDDF</sequence>
<dbReference type="InterPro" id="IPR001610">
    <property type="entry name" value="PAC"/>
</dbReference>
<dbReference type="GO" id="GO:0016301">
    <property type="term" value="F:kinase activity"/>
    <property type="evidence" value="ECO:0007669"/>
    <property type="project" value="UniProtKB-KW"/>
</dbReference>
<keyword evidence="7" id="KW-1185">Reference proteome</keyword>
<dbReference type="InterPro" id="IPR035965">
    <property type="entry name" value="PAS-like_dom_sf"/>
</dbReference>
<dbReference type="Pfam" id="PF13426">
    <property type="entry name" value="PAS_9"/>
    <property type="match status" value="1"/>
</dbReference>
<dbReference type="EMBL" id="PDKD01000007">
    <property type="protein sequence ID" value="RXJ91455.1"/>
    <property type="molecule type" value="Genomic_DNA"/>
</dbReference>
<dbReference type="SMART" id="SM00086">
    <property type="entry name" value="PAC"/>
    <property type="match status" value="1"/>
</dbReference>
<dbReference type="Proteomes" id="UP000289132">
    <property type="component" value="Unassembled WGS sequence"/>
</dbReference>
<reference evidence="5 7" key="1">
    <citation type="submission" date="2017-10" db="EMBL/GenBank/DDBJ databases">
        <title>Genomics of the genus Arcobacter.</title>
        <authorList>
            <person name="Perez-Cataluna A."/>
            <person name="Figueras M.J."/>
        </authorList>
    </citation>
    <scope>NUCLEOTIDE SEQUENCE [LARGE SCALE GENOMIC DNA]</scope>
    <source>
        <strain evidence="5 7">LMG 25534</strain>
    </source>
</reference>
<evidence type="ECO:0000259" key="2">
    <source>
        <dbReference type="PROSITE" id="PS50112"/>
    </source>
</evidence>
<protein>
    <submittedName>
        <fullName evidence="5">Histidine kinase</fullName>
    </submittedName>
    <submittedName>
        <fullName evidence="4">PAS sensor-containing signal transduction protein</fullName>
    </submittedName>
</protein>
<keyword evidence="5" id="KW-0418">Kinase</keyword>
<evidence type="ECO:0000256" key="1">
    <source>
        <dbReference type="SAM" id="Phobius"/>
    </source>
</evidence>
<dbReference type="PROSITE" id="PS50113">
    <property type="entry name" value="PAC"/>
    <property type="match status" value="1"/>
</dbReference>
<reference evidence="4 6" key="2">
    <citation type="submission" date="2018-07" db="EMBL/GenBank/DDBJ databases">
        <title>Complete genome of the Arcobacter trophiarum type strain LMG 25534.</title>
        <authorList>
            <person name="Miller W.G."/>
            <person name="Yee E."/>
        </authorList>
    </citation>
    <scope>NUCLEOTIDE SEQUENCE [LARGE SCALE GENOMIC DNA]</scope>
    <source>
        <strain evidence="4 6">LMG 25534</strain>
    </source>
</reference>
<feature type="transmembrane region" description="Helical" evidence="1">
    <location>
        <begin position="7"/>
        <end position="28"/>
    </location>
</feature>
<dbReference type="InterPro" id="IPR000014">
    <property type="entry name" value="PAS"/>
</dbReference>
<dbReference type="AlphaFoldDB" id="A0AAD0QKP0"/>
<dbReference type="EMBL" id="CP031367">
    <property type="protein sequence ID" value="AXK49266.1"/>
    <property type="molecule type" value="Genomic_DNA"/>
</dbReference>
<keyword evidence="5" id="KW-0808">Transferase</keyword>
<feature type="domain" description="PAC" evidence="3">
    <location>
        <begin position="346"/>
        <end position="398"/>
    </location>
</feature>
<dbReference type="KEGG" id="atp:ATR_1409"/>
<evidence type="ECO:0000313" key="5">
    <source>
        <dbReference type="EMBL" id="RXJ91455.1"/>
    </source>
</evidence>
<proteinExistence type="predicted"/>
<keyword evidence="1" id="KW-1133">Transmembrane helix</keyword>
<name>A0AAD0QKP0_9BACT</name>
<feature type="domain" description="PAS" evidence="2">
    <location>
        <begin position="271"/>
        <end position="327"/>
    </location>
</feature>
<dbReference type="Gene3D" id="3.30.450.20">
    <property type="entry name" value="PAS domain"/>
    <property type="match status" value="1"/>
</dbReference>
<dbReference type="Proteomes" id="UP000254504">
    <property type="component" value="Chromosome"/>
</dbReference>
<dbReference type="InterPro" id="IPR000700">
    <property type="entry name" value="PAS-assoc_C"/>
</dbReference>
<evidence type="ECO:0000313" key="4">
    <source>
        <dbReference type="EMBL" id="AXK49266.1"/>
    </source>
</evidence>
<accession>A0AAD0QKP0</accession>
<gene>
    <name evidence="4" type="ORF">ATR_1409</name>
    <name evidence="5" type="ORF">CRU87_05410</name>
</gene>
<evidence type="ECO:0000313" key="6">
    <source>
        <dbReference type="Proteomes" id="UP000254504"/>
    </source>
</evidence>
<dbReference type="SMART" id="SM00091">
    <property type="entry name" value="PAS"/>
    <property type="match status" value="1"/>
</dbReference>
<dbReference type="PROSITE" id="PS50112">
    <property type="entry name" value="PAS"/>
    <property type="match status" value="1"/>
</dbReference>
<evidence type="ECO:0000313" key="7">
    <source>
        <dbReference type="Proteomes" id="UP000289132"/>
    </source>
</evidence>
<evidence type="ECO:0000259" key="3">
    <source>
        <dbReference type="PROSITE" id="PS50113"/>
    </source>
</evidence>
<keyword evidence="1" id="KW-0472">Membrane</keyword>